<evidence type="ECO:0000313" key="1">
    <source>
        <dbReference type="EMBL" id="DAF55620.1"/>
    </source>
</evidence>
<dbReference type="EMBL" id="BK032695">
    <property type="protein sequence ID" value="DAF55620.1"/>
    <property type="molecule type" value="Genomic_DNA"/>
</dbReference>
<organism evidence="1">
    <name type="scientific">Myoviridae sp. ctVeR24</name>
    <dbReference type="NCBI Taxonomy" id="2827689"/>
    <lineage>
        <taxon>Viruses</taxon>
        <taxon>Duplodnaviria</taxon>
        <taxon>Heunggongvirae</taxon>
        <taxon>Uroviricota</taxon>
        <taxon>Caudoviricetes</taxon>
    </lineage>
</organism>
<protein>
    <submittedName>
        <fullName evidence="1">Uncharacterized protein</fullName>
    </submittedName>
</protein>
<sequence>MQRWNNLRNLLNIKCKLPNSSHRCQVAKQQNIADMCKLSVTNTLPVYAEKDIHISGKTTLSDSGLTDSERFFANNRLK</sequence>
<proteinExistence type="predicted"/>
<reference evidence="1" key="1">
    <citation type="journal article" date="2021" name="Proc. Natl. Acad. Sci. U.S.A.">
        <title>A Catalog of Tens of Thousands of Viruses from Human Metagenomes Reveals Hidden Associations with Chronic Diseases.</title>
        <authorList>
            <person name="Tisza M.J."/>
            <person name="Buck C.B."/>
        </authorList>
    </citation>
    <scope>NUCLEOTIDE SEQUENCE</scope>
    <source>
        <strain evidence="1">CtVeR24</strain>
    </source>
</reference>
<accession>A0A8S5SX06</accession>
<name>A0A8S5SX06_9CAUD</name>